<dbReference type="AlphaFoldDB" id="X7F794"/>
<evidence type="ECO:0000259" key="8">
    <source>
        <dbReference type="Pfam" id="PF02470"/>
    </source>
</evidence>
<evidence type="ECO:0000313" key="9">
    <source>
        <dbReference type="EMBL" id="ETX28563.1"/>
    </source>
</evidence>
<evidence type="ECO:0000256" key="2">
    <source>
        <dbReference type="ARBA" id="ARBA00022475"/>
    </source>
</evidence>
<feature type="domain" description="Mce/MlaD" evidence="8">
    <location>
        <begin position="55"/>
        <end position="141"/>
    </location>
</feature>
<keyword evidence="3" id="KW-0997">Cell inner membrane</keyword>
<keyword evidence="4 7" id="KW-0812">Transmembrane</keyword>
<dbReference type="eggNOG" id="COG1463">
    <property type="taxonomic scope" value="Bacteria"/>
</dbReference>
<accession>X7F794</accession>
<evidence type="ECO:0000256" key="7">
    <source>
        <dbReference type="SAM" id="Phobius"/>
    </source>
</evidence>
<keyword evidence="10" id="KW-1185">Reference proteome</keyword>
<dbReference type="InterPro" id="IPR003399">
    <property type="entry name" value="Mce/MlaD"/>
</dbReference>
<dbReference type="RefSeq" id="WP_051491979.1">
    <property type="nucleotide sequence ID" value="NZ_JAME01000017.1"/>
</dbReference>
<name>X7F794_9RHOB</name>
<evidence type="ECO:0000313" key="10">
    <source>
        <dbReference type="Proteomes" id="UP000023430"/>
    </source>
</evidence>
<comment type="subcellular location">
    <subcellularLocation>
        <location evidence="1">Cell inner membrane</location>
    </subcellularLocation>
</comment>
<dbReference type="InterPro" id="IPR051800">
    <property type="entry name" value="PqiA-PqiB_transport"/>
</dbReference>
<protein>
    <recommendedName>
        <fullName evidence="8">Mce/MlaD domain-containing protein</fullName>
    </recommendedName>
</protein>
<evidence type="ECO:0000256" key="3">
    <source>
        <dbReference type="ARBA" id="ARBA00022519"/>
    </source>
</evidence>
<keyword evidence="6 7" id="KW-0472">Membrane</keyword>
<dbReference type="PATRIC" id="fig|1449351.3.peg.2426"/>
<comment type="caution">
    <text evidence="9">The sequence shown here is derived from an EMBL/GenBank/DDBJ whole genome shotgun (WGS) entry which is preliminary data.</text>
</comment>
<dbReference type="GO" id="GO:0005886">
    <property type="term" value="C:plasma membrane"/>
    <property type="evidence" value="ECO:0007669"/>
    <property type="project" value="UniProtKB-SubCell"/>
</dbReference>
<dbReference type="EMBL" id="JAME01000017">
    <property type="protein sequence ID" value="ETX28563.1"/>
    <property type="molecule type" value="Genomic_DNA"/>
</dbReference>
<evidence type="ECO:0000256" key="4">
    <source>
        <dbReference type="ARBA" id="ARBA00022692"/>
    </source>
</evidence>
<keyword evidence="5 7" id="KW-1133">Transmembrane helix</keyword>
<reference evidence="9 10" key="1">
    <citation type="submission" date="2014-01" db="EMBL/GenBank/DDBJ databases">
        <title>Roseivivax isoporae LMG 25204 Genome Sequencing.</title>
        <authorList>
            <person name="Lai Q."/>
            <person name="Li G."/>
            <person name="Shao Z."/>
        </authorList>
    </citation>
    <scope>NUCLEOTIDE SEQUENCE [LARGE SCALE GENOMIC DNA]</scope>
    <source>
        <strain evidence="9 10">LMG 25204</strain>
    </source>
</reference>
<proteinExistence type="predicted"/>
<evidence type="ECO:0000256" key="1">
    <source>
        <dbReference type="ARBA" id="ARBA00004533"/>
    </source>
</evidence>
<dbReference type="STRING" id="1449351.RISW2_05585"/>
<dbReference type="eggNOG" id="COG3008">
    <property type="taxonomic scope" value="Bacteria"/>
</dbReference>
<sequence length="825" mass="87073">MNDDTPTTGPATPGEVPIESRRRSLWDKVSIVWLIPVVALGAALSVAWRNYADQGPLIEIAFDNAAGISADETELRYRDIAVGVVEDVGFNDALDSVIVSVRLDRDIAEYVDTEARFWVVRPEVSARGVSGLDTVLSGVYIQGAWDSSVGDARRSFTGLERAPLVLTDNEGVTFTLTSPDGLPTSKTPIIYKGVEVGMVDAAQIDATGAGVIADAVIYSNYADLVSTSTRFWDISGFSFSLGASGAQLNFTSFASLISGGVTFETLGSGGEPLRYGATYELFPDEEAARDNYLVEGEGEAVDVSMIFDQNLSGLSTGAAVELGGLRVGEVASLTGIVDEERFGDSEVRLLVTARINPGRFGLPEGADAEALFDYLERRIDEEGLRARLTNASILTGGLKIQLTEIDDASEAALDRAAEPYPSLPTAPAEITDVTATAQGALQRVSDLPIEEVMQSAIDLMNQATTLIGSEALQESPDALLGILTAFRGVAESDAVQGLPDQVSGLVGQLQETSETLDTVIARIEERDTVGTLTDAVSTVNDAASALPDLLAEAQGVLANAREVPLQSLSAEVSNLLTTAQALLAETDRLLASEDVQAVPGEVRGLLSSTRDVVESEGVQALPNRVSGLVTELQTATQTLSGFLTELEQQDAVGRIVAAIEDVQAAADDLPALVEEARGVVENANEVPLDQLATDASELITSADRLLDQESTRALPSEINTALAELRATLAELREGGIVENANATLASARSAADAIAEASQSLPQLSSQLRALALQAEGTLAGFDEDAVFTRDTRAAIRQVQEAAEAIERLARTIERNPNSLILGR</sequence>
<dbReference type="PANTHER" id="PTHR30462">
    <property type="entry name" value="INTERMEMBRANE TRANSPORT PROTEIN PQIB-RELATED"/>
    <property type="match status" value="1"/>
</dbReference>
<dbReference type="Pfam" id="PF02470">
    <property type="entry name" value="MlaD"/>
    <property type="match status" value="1"/>
</dbReference>
<dbReference type="PANTHER" id="PTHR30462:SF0">
    <property type="entry name" value="INTERMEMBRANE TRANSPORT PROTEIN YEBT"/>
    <property type="match status" value="1"/>
</dbReference>
<dbReference type="Proteomes" id="UP000023430">
    <property type="component" value="Unassembled WGS sequence"/>
</dbReference>
<feature type="transmembrane region" description="Helical" evidence="7">
    <location>
        <begin position="29"/>
        <end position="48"/>
    </location>
</feature>
<dbReference type="OrthoDB" id="9806984at2"/>
<evidence type="ECO:0000256" key="6">
    <source>
        <dbReference type="ARBA" id="ARBA00023136"/>
    </source>
</evidence>
<keyword evidence="2" id="KW-1003">Cell membrane</keyword>
<gene>
    <name evidence="9" type="ORF">RISW2_05585</name>
</gene>
<organism evidence="9 10">
    <name type="scientific">Roseivivax isoporae LMG 25204</name>
    <dbReference type="NCBI Taxonomy" id="1449351"/>
    <lineage>
        <taxon>Bacteria</taxon>
        <taxon>Pseudomonadati</taxon>
        <taxon>Pseudomonadota</taxon>
        <taxon>Alphaproteobacteria</taxon>
        <taxon>Rhodobacterales</taxon>
        <taxon>Roseobacteraceae</taxon>
        <taxon>Roseivivax</taxon>
    </lineage>
</organism>
<evidence type="ECO:0000256" key="5">
    <source>
        <dbReference type="ARBA" id="ARBA00022989"/>
    </source>
</evidence>